<evidence type="ECO:0000313" key="2">
    <source>
        <dbReference type="EMBL" id="OQD66400.1"/>
    </source>
</evidence>
<proteinExistence type="predicted"/>
<accession>A0A1V6NP21</accession>
<reference evidence="3" key="1">
    <citation type="journal article" date="2017" name="Nat. Microbiol.">
        <title>Global analysis of biosynthetic gene clusters reveals vast potential of secondary metabolite production in Penicillium species.</title>
        <authorList>
            <person name="Nielsen J.C."/>
            <person name="Grijseels S."/>
            <person name="Prigent S."/>
            <person name="Ji B."/>
            <person name="Dainat J."/>
            <person name="Nielsen K.F."/>
            <person name="Frisvad J.C."/>
            <person name="Workman M."/>
            <person name="Nielsen J."/>
        </authorList>
    </citation>
    <scope>NUCLEOTIDE SEQUENCE [LARGE SCALE GENOMIC DNA]</scope>
    <source>
        <strain evidence="3">IBT 4502</strain>
    </source>
</reference>
<feature type="region of interest" description="Disordered" evidence="1">
    <location>
        <begin position="1"/>
        <end position="121"/>
    </location>
</feature>
<evidence type="ECO:0000256" key="1">
    <source>
        <dbReference type="SAM" id="MobiDB-lite"/>
    </source>
</evidence>
<dbReference type="EMBL" id="MDYM01000004">
    <property type="protein sequence ID" value="OQD66400.1"/>
    <property type="molecule type" value="Genomic_DNA"/>
</dbReference>
<feature type="compositionally biased region" description="Low complexity" evidence="1">
    <location>
        <begin position="78"/>
        <end position="101"/>
    </location>
</feature>
<keyword evidence="3" id="KW-1185">Reference proteome</keyword>
<evidence type="ECO:0000313" key="3">
    <source>
        <dbReference type="Proteomes" id="UP000191408"/>
    </source>
</evidence>
<protein>
    <submittedName>
        <fullName evidence="2">Uncharacterized protein</fullName>
    </submittedName>
</protein>
<sequence length="386" mass="43043">METEETRGLAVPLPASPAIEAMPTSREESKGLEVPLPASPAMDSMPTSFDKTEGLEVPLPASPVIEDTPTSPEEPEELSVPLSASPVSNSTPTSPSETEGPSTPPPALPVIEPMSFSQPSLGLLDESGDQIEKPDAQLVDEPHRQQFHYPVMREALKALIDNTISVVEYGNQVLYRYGYAEVLILVEWVVPDEQLLFASQVLLENNYPRLLIPDQKWPGYSAYSGPWETRSLMHDLDGQGWMRAHLLPLSLVGFTLDETVEVPSTFALELRLLTPKPSHYMSSLIRHLLQLPIGDSSRARVEKDLGGFISAYILKDGPANTTICTYLNDPESDEDYQERVEEGVRFMKTWDWGKIEKRYLAIAERAVRDCRYIDTLTDVHEEQDTP</sequence>
<name>A0A1V6NP21_PENPO</name>
<organism evidence="2 3">
    <name type="scientific">Penicillium polonicum</name>
    <dbReference type="NCBI Taxonomy" id="60169"/>
    <lineage>
        <taxon>Eukaryota</taxon>
        <taxon>Fungi</taxon>
        <taxon>Dikarya</taxon>
        <taxon>Ascomycota</taxon>
        <taxon>Pezizomycotina</taxon>
        <taxon>Eurotiomycetes</taxon>
        <taxon>Eurotiomycetidae</taxon>
        <taxon>Eurotiales</taxon>
        <taxon>Aspergillaceae</taxon>
        <taxon>Penicillium</taxon>
    </lineage>
</organism>
<comment type="caution">
    <text evidence="2">The sequence shown here is derived from an EMBL/GenBank/DDBJ whole genome shotgun (WGS) entry which is preliminary data.</text>
</comment>
<dbReference type="Proteomes" id="UP000191408">
    <property type="component" value="Unassembled WGS sequence"/>
</dbReference>
<dbReference type="OrthoDB" id="4202165at2759"/>
<gene>
    <name evidence="2" type="ORF">PENPOL_c004G02369</name>
</gene>
<dbReference type="AlphaFoldDB" id="A0A1V6NP21"/>